<evidence type="ECO:0000313" key="5">
    <source>
        <dbReference type="Proteomes" id="UP001401887"/>
    </source>
</evidence>
<protein>
    <recommendedName>
        <fullName evidence="6">Tetratricopeptide repeat protein</fullName>
    </recommendedName>
</protein>
<evidence type="ECO:0000256" key="1">
    <source>
        <dbReference type="PROSITE-ProRule" id="PRU00339"/>
    </source>
</evidence>
<keyword evidence="3" id="KW-1133">Transmembrane helix</keyword>
<keyword evidence="3" id="KW-0812">Transmembrane</keyword>
<sequence length="282" mass="30167">MTDPGLSPSTPPESAPDWGSFARAGEWRRALAAARLTPTPAALRGALEGIVNVQEAVRARSLGQARRALAGLQDDLEAAAGEGLTGEVALLRSLVRPGALGEALTALEATRRAPGGETEPEALTARLVPALEHPLTRAEALNAVGVLHALREEPEAARAAFGEALNTDPAHYRAMTNLGNLELEAGQPAQAEARYREVLRLNPDYDGAHHNLGVALRRQGKLHESVSAIRRGQRLGMKRSREESREDLREQFGHRAPPPALRWVLIAVGVLVLFLLLRGGLG</sequence>
<keyword evidence="3" id="KW-0472">Membrane</keyword>
<dbReference type="Gene3D" id="1.25.40.10">
    <property type="entry name" value="Tetratricopeptide repeat domain"/>
    <property type="match status" value="1"/>
</dbReference>
<dbReference type="PANTHER" id="PTHR44809">
    <property type="match status" value="1"/>
</dbReference>
<proteinExistence type="predicted"/>
<dbReference type="SMART" id="SM00028">
    <property type="entry name" value="TPR"/>
    <property type="match status" value="3"/>
</dbReference>
<keyword evidence="1" id="KW-0802">TPR repeat</keyword>
<feature type="transmembrane region" description="Helical" evidence="3">
    <location>
        <begin position="260"/>
        <end position="277"/>
    </location>
</feature>
<accession>A0ABP9W5S5</accession>
<dbReference type="SUPFAM" id="SSF48452">
    <property type="entry name" value="TPR-like"/>
    <property type="match status" value="1"/>
</dbReference>
<keyword evidence="5" id="KW-1185">Reference proteome</keyword>
<evidence type="ECO:0000313" key="4">
    <source>
        <dbReference type="EMBL" id="GAA5512155.1"/>
    </source>
</evidence>
<dbReference type="RefSeq" id="WP_345461417.1">
    <property type="nucleotide sequence ID" value="NZ_BAABRP010000001.1"/>
</dbReference>
<evidence type="ECO:0008006" key="6">
    <source>
        <dbReference type="Google" id="ProtNLM"/>
    </source>
</evidence>
<feature type="region of interest" description="Disordered" evidence="2">
    <location>
        <begin position="1"/>
        <end position="20"/>
    </location>
</feature>
<dbReference type="InterPro" id="IPR019734">
    <property type="entry name" value="TPR_rpt"/>
</dbReference>
<evidence type="ECO:0000256" key="2">
    <source>
        <dbReference type="SAM" id="MobiDB-lite"/>
    </source>
</evidence>
<name>A0ABP9W5S5_9DEIO</name>
<reference evidence="4 5" key="1">
    <citation type="submission" date="2024-02" db="EMBL/GenBank/DDBJ databases">
        <title>Deinococcus carri NBRC 110142.</title>
        <authorList>
            <person name="Ichikawa N."/>
            <person name="Katano-Makiyama Y."/>
            <person name="Hidaka K."/>
        </authorList>
    </citation>
    <scope>NUCLEOTIDE SEQUENCE [LARGE SCALE GENOMIC DNA]</scope>
    <source>
        <strain evidence="4 5">NBRC 110142</strain>
    </source>
</reference>
<dbReference type="Proteomes" id="UP001401887">
    <property type="component" value="Unassembled WGS sequence"/>
</dbReference>
<gene>
    <name evidence="4" type="ORF">Dcar01_00869</name>
</gene>
<evidence type="ECO:0000256" key="3">
    <source>
        <dbReference type="SAM" id="Phobius"/>
    </source>
</evidence>
<comment type="caution">
    <text evidence="4">The sequence shown here is derived from an EMBL/GenBank/DDBJ whole genome shotgun (WGS) entry which is preliminary data.</text>
</comment>
<dbReference type="PANTHER" id="PTHR44809:SF1">
    <property type="entry name" value="PROTEIN O-MANNOSYL-TRANSFERASE TMTC1"/>
    <property type="match status" value="1"/>
</dbReference>
<dbReference type="InterPro" id="IPR052943">
    <property type="entry name" value="TMTC_O-mannosyl-trnsfr"/>
</dbReference>
<dbReference type="EMBL" id="BAABRP010000001">
    <property type="protein sequence ID" value="GAA5512155.1"/>
    <property type="molecule type" value="Genomic_DNA"/>
</dbReference>
<organism evidence="4 5">
    <name type="scientific">Deinococcus carri</name>
    <dbReference type="NCBI Taxonomy" id="1211323"/>
    <lineage>
        <taxon>Bacteria</taxon>
        <taxon>Thermotogati</taxon>
        <taxon>Deinococcota</taxon>
        <taxon>Deinococci</taxon>
        <taxon>Deinococcales</taxon>
        <taxon>Deinococcaceae</taxon>
        <taxon>Deinococcus</taxon>
    </lineage>
</organism>
<feature type="repeat" description="TPR" evidence="1">
    <location>
        <begin position="138"/>
        <end position="171"/>
    </location>
</feature>
<dbReference type="InterPro" id="IPR011990">
    <property type="entry name" value="TPR-like_helical_dom_sf"/>
</dbReference>
<feature type="repeat" description="TPR" evidence="1">
    <location>
        <begin position="172"/>
        <end position="205"/>
    </location>
</feature>
<dbReference type="Pfam" id="PF13432">
    <property type="entry name" value="TPR_16"/>
    <property type="match status" value="1"/>
</dbReference>
<dbReference type="PROSITE" id="PS50005">
    <property type="entry name" value="TPR"/>
    <property type="match status" value="2"/>
</dbReference>